<dbReference type="HOGENOM" id="CLU_2097244_0_0_1"/>
<keyword evidence="1" id="KW-0472">Membrane</keyword>
<keyword evidence="1" id="KW-1133">Transmembrane helix</keyword>
<dbReference type="EMBL" id="KN838545">
    <property type="protein sequence ID" value="KIK07848.1"/>
    <property type="molecule type" value="Genomic_DNA"/>
</dbReference>
<keyword evidence="3" id="KW-1185">Reference proteome</keyword>
<dbReference type="OrthoDB" id="5376138at2759"/>
<dbReference type="AlphaFoldDB" id="A0A0C9YIF0"/>
<sequence>MLTDMVVIGFSLWCGLVWGIAFCMLDSVGLIFTNLHGFDTGLVGTTFSAMMDWLRIPNKYLSRTIVPLEDLKHGSVGLVLPPSCHVHLCMVTVHVRSLECTCYQNPPLQLVYVRHL</sequence>
<evidence type="ECO:0000313" key="3">
    <source>
        <dbReference type="Proteomes" id="UP000054477"/>
    </source>
</evidence>
<accession>A0A0C9YIF0</accession>
<gene>
    <name evidence="2" type="ORF">K443DRAFT_152456</name>
</gene>
<name>A0A0C9YIF0_9AGAR</name>
<dbReference type="Proteomes" id="UP000054477">
    <property type="component" value="Unassembled WGS sequence"/>
</dbReference>
<proteinExistence type="predicted"/>
<feature type="transmembrane region" description="Helical" evidence="1">
    <location>
        <begin position="6"/>
        <end position="25"/>
    </location>
</feature>
<evidence type="ECO:0000256" key="1">
    <source>
        <dbReference type="SAM" id="Phobius"/>
    </source>
</evidence>
<keyword evidence="1" id="KW-0812">Transmembrane</keyword>
<reference evidence="2 3" key="1">
    <citation type="submission" date="2014-04" db="EMBL/GenBank/DDBJ databases">
        <authorList>
            <consortium name="DOE Joint Genome Institute"/>
            <person name="Kuo A."/>
            <person name="Kohler A."/>
            <person name="Nagy L.G."/>
            <person name="Floudas D."/>
            <person name="Copeland A."/>
            <person name="Barry K.W."/>
            <person name="Cichocki N."/>
            <person name="Veneault-Fourrey C."/>
            <person name="LaButti K."/>
            <person name="Lindquist E.A."/>
            <person name="Lipzen A."/>
            <person name="Lundell T."/>
            <person name="Morin E."/>
            <person name="Murat C."/>
            <person name="Sun H."/>
            <person name="Tunlid A."/>
            <person name="Henrissat B."/>
            <person name="Grigoriev I.V."/>
            <person name="Hibbett D.S."/>
            <person name="Martin F."/>
            <person name="Nordberg H.P."/>
            <person name="Cantor M.N."/>
            <person name="Hua S.X."/>
        </authorList>
    </citation>
    <scope>NUCLEOTIDE SEQUENCE [LARGE SCALE GENOMIC DNA]</scope>
    <source>
        <strain evidence="2 3">LaAM-08-1</strain>
    </source>
</reference>
<evidence type="ECO:0000313" key="2">
    <source>
        <dbReference type="EMBL" id="KIK07848.1"/>
    </source>
</evidence>
<protein>
    <submittedName>
        <fullName evidence="2">Uncharacterized protein</fullName>
    </submittedName>
</protein>
<organism evidence="2 3">
    <name type="scientific">Laccaria amethystina LaAM-08-1</name>
    <dbReference type="NCBI Taxonomy" id="1095629"/>
    <lineage>
        <taxon>Eukaryota</taxon>
        <taxon>Fungi</taxon>
        <taxon>Dikarya</taxon>
        <taxon>Basidiomycota</taxon>
        <taxon>Agaricomycotina</taxon>
        <taxon>Agaricomycetes</taxon>
        <taxon>Agaricomycetidae</taxon>
        <taxon>Agaricales</taxon>
        <taxon>Agaricineae</taxon>
        <taxon>Hydnangiaceae</taxon>
        <taxon>Laccaria</taxon>
    </lineage>
</organism>
<reference evidence="3" key="2">
    <citation type="submission" date="2015-01" db="EMBL/GenBank/DDBJ databases">
        <title>Evolutionary Origins and Diversification of the Mycorrhizal Mutualists.</title>
        <authorList>
            <consortium name="DOE Joint Genome Institute"/>
            <consortium name="Mycorrhizal Genomics Consortium"/>
            <person name="Kohler A."/>
            <person name="Kuo A."/>
            <person name="Nagy L.G."/>
            <person name="Floudas D."/>
            <person name="Copeland A."/>
            <person name="Barry K.W."/>
            <person name="Cichocki N."/>
            <person name="Veneault-Fourrey C."/>
            <person name="LaButti K."/>
            <person name="Lindquist E.A."/>
            <person name="Lipzen A."/>
            <person name="Lundell T."/>
            <person name="Morin E."/>
            <person name="Murat C."/>
            <person name="Riley R."/>
            <person name="Ohm R."/>
            <person name="Sun H."/>
            <person name="Tunlid A."/>
            <person name="Henrissat B."/>
            <person name="Grigoriev I.V."/>
            <person name="Hibbett D.S."/>
            <person name="Martin F."/>
        </authorList>
    </citation>
    <scope>NUCLEOTIDE SEQUENCE [LARGE SCALE GENOMIC DNA]</scope>
    <source>
        <strain evidence="3">LaAM-08-1</strain>
    </source>
</reference>